<dbReference type="GO" id="GO:0005886">
    <property type="term" value="C:plasma membrane"/>
    <property type="evidence" value="ECO:0007669"/>
    <property type="project" value="UniProtKB-SubCell"/>
</dbReference>
<proteinExistence type="inferred from homology"/>
<evidence type="ECO:0000256" key="3">
    <source>
        <dbReference type="ARBA" id="ARBA00022448"/>
    </source>
</evidence>
<dbReference type="KEGG" id="ocy:OSSY52_10260"/>
<name>A0A7G1G479_9BACT</name>
<feature type="transmembrane region" description="Helical" evidence="9">
    <location>
        <begin position="74"/>
        <end position="95"/>
    </location>
</feature>
<dbReference type="AlphaFoldDB" id="A0A7G1G479"/>
<evidence type="ECO:0000313" key="11">
    <source>
        <dbReference type="Proteomes" id="UP000516361"/>
    </source>
</evidence>
<dbReference type="InterPro" id="IPR024529">
    <property type="entry name" value="ECF_trnsprt_substrate-spec"/>
</dbReference>
<sequence length="191" mass="21587">MNSSKKLAISGIVAGLSFLLTFIEFPIFPAVGFLKFDPSDSLIALVVLLYGWIPAFFTLSVKSILFLLKAGSGGPIGILMGFSAGLAYISGLYFVKKSINEEKKIKSYFLYLITSLTVGLVMCFFNYFVALPFWLNDVKSIGDIAVQFKKQYYMDILTFFEFLMAFNFIKFTIDSIIAHFIYRKTKNILEK</sequence>
<dbReference type="Pfam" id="PF12822">
    <property type="entry name" value="ECF_trnsprt"/>
    <property type="match status" value="1"/>
</dbReference>
<evidence type="ECO:0000256" key="2">
    <source>
        <dbReference type="ARBA" id="ARBA00005540"/>
    </source>
</evidence>
<evidence type="ECO:0000256" key="7">
    <source>
        <dbReference type="ARBA" id="ARBA00023136"/>
    </source>
</evidence>
<keyword evidence="11" id="KW-1185">Reference proteome</keyword>
<protein>
    <recommendedName>
        <fullName evidence="8">Riboflavin transporter</fullName>
    </recommendedName>
</protein>
<comment type="similarity">
    <text evidence="2 8">Belongs to the prokaryotic riboflavin transporter (P-RFT) (TC 2.A.87) family.</text>
</comment>
<keyword evidence="5 9" id="KW-0812">Transmembrane</keyword>
<dbReference type="PANTHER" id="PTHR38438">
    <property type="entry name" value="RIBOFLAVIN TRANSPORTER RIBU"/>
    <property type="match status" value="1"/>
</dbReference>
<feature type="transmembrane region" description="Helical" evidence="9">
    <location>
        <begin position="107"/>
        <end position="129"/>
    </location>
</feature>
<organism evidence="10 11">
    <name type="scientific">Tepiditoga spiralis</name>
    <dbReference type="NCBI Taxonomy" id="2108365"/>
    <lineage>
        <taxon>Bacteria</taxon>
        <taxon>Thermotogati</taxon>
        <taxon>Thermotogota</taxon>
        <taxon>Thermotogae</taxon>
        <taxon>Petrotogales</taxon>
        <taxon>Petrotogaceae</taxon>
        <taxon>Tepiditoga</taxon>
    </lineage>
</organism>
<feature type="transmembrane region" description="Helical" evidence="9">
    <location>
        <begin position="12"/>
        <end position="34"/>
    </location>
</feature>
<dbReference type="InterPro" id="IPR025720">
    <property type="entry name" value="RibU"/>
</dbReference>
<keyword evidence="7 8" id="KW-0472">Membrane</keyword>
<evidence type="ECO:0000256" key="9">
    <source>
        <dbReference type="SAM" id="Phobius"/>
    </source>
</evidence>
<evidence type="ECO:0000256" key="8">
    <source>
        <dbReference type="PIRNR" id="PIRNR037778"/>
    </source>
</evidence>
<reference evidence="10 11" key="1">
    <citation type="submission" date="2018-06" db="EMBL/GenBank/DDBJ databases">
        <title>Genome sequencing of Oceanotoga sp. sy52.</title>
        <authorList>
            <person name="Mori K."/>
        </authorList>
    </citation>
    <scope>NUCLEOTIDE SEQUENCE [LARGE SCALE GENOMIC DNA]</scope>
    <source>
        <strain evidence="11">sy52</strain>
    </source>
</reference>
<comment type="function">
    <text evidence="8">Probably a riboflavin-binding protein that interacts with the energy-coupling factor (ECF) ABC-transporter complex.</text>
</comment>
<gene>
    <name evidence="10" type="primary">ribU</name>
    <name evidence="10" type="ORF">OSSY52_10260</name>
</gene>
<feature type="transmembrane region" description="Helical" evidence="9">
    <location>
        <begin position="162"/>
        <end position="182"/>
    </location>
</feature>
<evidence type="ECO:0000256" key="5">
    <source>
        <dbReference type="ARBA" id="ARBA00022692"/>
    </source>
</evidence>
<evidence type="ECO:0000313" key="10">
    <source>
        <dbReference type="EMBL" id="BBE30885.1"/>
    </source>
</evidence>
<dbReference type="EMBL" id="AP018712">
    <property type="protein sequence ID" value="BBE30885.1"/>
    <property type="molecule type" value="Genomic_DNA"/>
</dbReference>
<evidence type="ECO:0000256" key="1">
    <source>
        <dbReference type="ARBA" id="ARBA00004651"/>
    </source>
</evidence>
<dbReference type="PIRSF" id="PIRSF037778">
    <property type="entry name" value="UCP037778_transp_RibU"/>
    <property type="match status" value="1"/>
</dbReference>
<accession>A0A7G1G479</accession>
<comment type="subcellular location">
    <subcellularLocation>
        <location evidence="1">Cell membrane</location>
        <topology evidence="1">Multi-pass membrane protein</topology>
    </subcellularLocation>
</comment>
<feature type="transmembrane region" description="Helical" evidence="9">
    <location>
        <begin position="41"/>
        <end position="68"/>
    </location>
</feature>
<dbReference type="FunCoup" id="A0A7G1G479">
    <property type="interactions" value="4"/>
</dbReference>
<dbReference type="Gene3D" id="1.10.1760.20">
    <property type="match status" value="1"/>
</dbReference>
<dbReference type="PANTHER" id="PTHR38438:SF1">
    <property type="entry name" value="RIBOFLAVIN TRANSPORTER RIBU"/>
    <property type="match status" value="1"/>
</dbReference>
<dbReference type="InParanoid" id="A0A7G1G479"/>
<keyword evidence="6 9" id="KW-1133">Transmembrane helix</keyword>
<dbReference type="Proteomes" id="UP000516361">
    <property type="component" value="Chromosome"/>
</dbReference>
<keyword evidence="3 8" id="KW-0813">Transport</keyword>
<dbReference type="GO" id="GO:0032217">
    <property type="term" value="F:riboflavin transmembrane transporter activity"/>
    <property type="evidence" value="ECO:0007669"/>
    <property type="project" value="UniProtKB-UniRule"/>
</dbReference>
<dbReference type="RefSeq" id="WP_190615952.1">
    <property type="nucleotide sequence ID" value="NZ_AP018712.1"/>
</dbReference>
<evidence type="ECO:0000256" key="4">
    <source>
        <dbReference type="ARBA" id="ARBA00022475"/>
    </source>
</evidence>
<evidence type="ECO:0000256" key="6">
    <source>
        <dbReference type="ARBA" id="ARBA00022989"/>
    </source>
</evidence>
<keyword evidence="4 8" id="KW-1003">Cell membrane</keyword>